<keyword evidence="1" id="KW-0732">Signal</keyword>
<dbReference type="InterPro" id="IPR017783">
    <property type="entry name" value="ABC_choline_sub-bd"/>
</dbReference>
<dbReference type="Proteomes" id="UP000199476">
    <property type="component" value="Unassembled WGS sequence"/>
</dbReference>
<reference evidence="3 4" key="1">
    <citation type="submission" date="2016-10" db="EMBL/GenBank/DDBJ databases">
        <authorList>
            <person name="de Groot N.N."/>
        </authorList>
    </citation>
    <scope>NUCLEOTIDE SEQUENCE [LARGE SCALE GENOMIC DNA]</scope>
    <source>
        <strain evidence="3 4">SLAS-1</strain>
    </source>
</reference>
<dbReference type="RefSeq" id="WP_089760587.1">
    <property type="nucleotide sequence ID" value="NZ_FNGO01000014.1"/>
</dbReference>
<dbReference type="GO" id="GO:0022857">
    <property type="term" value="F:transmembrane transporter activity"/>
    <property type="evidence" value="ECO:0007669"/>
    <property type="project" value="InterPro"/>
</dbReference>
<gene>
    <name evidence="3" type="ORF">SAMN04488692_1148</name>
</gene>
<name>A0A1G9PT38_9FIRM</name>
<sequence>MKGTRLTISVLVIALIMSAAFVGLDAEPAAAEDEVIHFGYVEWPGVTVKTEVARTILHELGYETEMQSYMQEVLFQGMSRGEVDLFMGVWLPTMEVTYREHEEAGDIEPIATNLEEALYATYVNEEAYEAGVQSMADLHEYGEEFGYEIYGLEPGNDGNIIIQNAIEDSTYNLEDWELVASSEAGMLSEVDRAQQRGDWIAFNGWEPHWMNLAYDIKPLEDPENIWGESDEVKTAQRTGFGEEMPNVYKLMSQIKVETEWQDEWIYEYGYEEREPAEIAEEWVGANLDIVAEWVEGVYAADGETPALEALEESFAE</sequence>
<feature type="domain" description="ABC-type glycine betaine transport system substrate-binding" evidence="2">
    <location>
        <begin position="36"/>
        <end position="283"/>
    </location>
</feature>
<dbReference type="AlphaFoldDB" id="A0A1G9PT38"/>
<dbReference type="STRING" id="321763.SAMN04488692_1148"/>
<feature type="chain" id="PRO_5038530920" evidence="1">
    <location>
        <begin position="23"/>
        <end position="316"/>
    </location>
</feature>
<dbReference type="Pfam" id="PF04069">
    <property type="entry name" value="OpuAC"/>
    <property type="match status" value="1"/>
</dbReference>
<evidence type="ECO:0000313" key="4">
    <source>
        <dbReference type="Proteomes" id="UP000199476"/>
    </source>
</evidence>
<dbReference type="SUPFAM" id="SSF53850">
    <property type="entry name" value="Periplasmic binding protein-like II"/>
    <property type="match status" value="1"/>
</dbReference>
<dbReference type="Gene3D" id="3.40.190.100">
    <property type="entry name" value="Glycine betaine-binding periplasmic protein, domain 2"/>
    <property type="match status" value="1"/>
</dbReference>
<protein>
    <submittedName>
        <fullName evidence="3">Glycine betaine/proline transport system substrate-binding protein</fullName>
    </submittedName>
</protein>
<feature type="signal peptide" evidence="1">
    <location>
        <begin position="1"/>
        <end position="22"/>
    </location>
</feature>
<dbReference type="GO" id="GO:0042597">
    <property type="term" value="C:periplasmic space"/>
    <property type="evidence" value="ECO:0007669"/>
    <property type="project" value="InterPro"/>
</dbReference>
<keyword evidence="4" id="KW-1185">Reference proteome</keyword>
<accession>A0A1G9PT38</accession>
<dbReference type="CDD" id="cd13640">
    <property type="entry name" value="PBP2_ChoX"/>
    <property type="match status" value="1"/>
</dbReference>
<evidence type="ECO:0000256" key="1">
    <source>
        <dbReference type="SAM" id="SignalP"/>
    </source>
</evidence>
<dbReference type="GO" id="GO:0033265">
    <property type="term" value="F:choline binding"/>
    <property type="evidence" value="ECO:0007669"/>
    <property type="project" value="InterPro"/>
</dbReference>
<dbReference type="GO" id="GO:0015871">
    <property type="term" value="P:choline transport"/>
    <property type="evidence" value="ECO:0007669"/>
    <property type="project" value="InterPro"/>
</dbReference>
<dbReference type="EMBL" id="FNGO01000014">
    <property type="protein sequence ID" value="SDM01407.1"/>
    <property type="molecule type" value="Genomic_DNA"/>
</dbReference>
<proteinExistence type="predicted"/>
<evidence type="ECO:0000313" key="3">
    <source>
        <dbReference type="EMBL" id="SDM01407.1"/>
    </source>
</evidence>
<dbReference type="InterPro" id="IPR007210">
    <property type="entry name" value="ABC_Gly_betaine_transp_sub-bd"/>
</dbReference>
<evidence type="ECO:0000259" key="2">
    <source>
        <dbReference type="Pfam" id="PF04069"/>
    </source>
</evidence>
<dbReference type="GO" id="GO:0043190">
    <property type="term" value="C:ATP-binding cassette (ABC) transporter complex"/>
    <property type="evidence" value="ECO:0007669"/>
    <property type="project" value="InterPro"/>
</dbReference>
<dbReference type="OrthoDB" id="9787902at2"/>
<organism evidence="3 4">
    <name type="scientific">Halarsenatibacter silvermanii</name>
    <dbReference type="NCBI Taxonomy" id="321763"/>
    <lineage>
        <taxon>Bacteria</taxon>
        <taxon>Bacillati</taxon>
        <taxon>Bacillota</taxon>
        <taxon>Clostridia</taxon>
        <taxon>Halanaerobiales</taxon>
        <taxon>Halarsenatibacteraceae</taxon>
        <taxon>Halarsenatibacter</taxon>
    </lineage>
</organism>
<dbReference type="Gene3D" id="3.40.190.10">
    <property type="entry name" value="Periplasmic binding protein-like II"/>
    <property type="match status" value="1"/>
</dbReference>